<gene>
    <name evidence="6" type="ORF">DFH08DRAFT_831497</name>
</gene>
<keyword evidence="3" id="KW-0442">Lipid degradation</keyword>
<dbReference type="SUPFAM" id="SSF53474">
    <property type="entry name" value="alpha/beta-Hydrolases"/>
    <property type="match status" value="1"/>
</dbReference>
<keyword evidence="7" id="KW-1185">Reference proteome</keyword>
<accession>A0AAD7AUV3</accession>
<evidence type="ECO:0000256" key="5">
    <source>
        <dbReference type="SAM" id="MobiDB-lite"/>
    </source>
</evidence>
<dbReference type="Gene3D" id="3.40.50.1820">
    <property type="entry name" value="alpha/beta hydrolase"/>
    <property type="match status" value="1"/>
</dbReference>
<dbReference type="InterPro" id="IPR029058">
    <property type="entry name" value="AB_hydrolase_fold"/>
</dbReference>
<comment type="caution">
    <text evidence="6">The sequence shown here is derived from an EMBL/GenBank/DDBJ whole genome shotgun (WGS) entry which is preliminary data.</text>
</comment>
<evidence type="ECO:0000256" key="2">
    <source>
        <dbReference type="ARBA" id="ARBA00022801"/>
    </source>
</evidence>
<evidence type="ECO:0000256" key="4">
    <source>
        <dbReference type="ARBA" id="ARBA00023098"/>
    </source>
</evidence>
<dbReference type="PANTHER" id="PTHR10272:SF0">
    <property type="entry name" value="PLATELET-ACTIVATING FACTOR ACETYLHYDROLASE"/>
    <property type="match status" value="1"/>
</dbReference>
<proteinExistence type="predicted"/>
<feature type="compositionally biased region" description="Low complexity" evidence="5">
    <location>
        <begin position="307"/>
        <end position="324"/>
    </location>
</feature>
<keyword evidence="4" id="KW-0443">Lipid metabolism</keyword>
<reference evidence="6" key="1">
    <citation type="submission" date="2023-03" db="EMBL/GenBank/DDBJ databases">
        <title>Massive genome expansion in bonnet fungi (Mycena s.s.) driven by repeated elements and novel gene families across ecological guilds.</title>
        <authorList>
            <consortium name="Lawrence Berkeley National Laboratory"/>
            <person name="Harder C.B."/>
            <person name="Miyauchi S."/>
            <person name="Viragh M."/>
            <person name="Kuo A."/>
            <person name="Thoen E."/>
            <person name="Andreopoulos B."/>
            <person name="Lu D."/>
            <person name="Skrede I."/>
            <person name="Drula E."/>
            <person name="Henrissat B."/>
            <person name="Morin E."/>
            <person name="Kohler A."/>
            <person name="Barry K."/>
            <person name="LaButti K."/>
            <person name="Morin E."/>
            <person name="Salamov A."/>
            <person name="Lipzen A."/>
            <person name="Mereny Z."/>
            <person name="Hegedus B."/>
            <person name="Baldrian P."/>
            <person name="Stursova M."/>
            <person name="Weitz H."/>
            <person name="Taylor A."/>
            <person name="Grigoriev I.V."/>
            <person name="Nagy L.G."/>
            <person name="Martin F."/>
            <person name="Kauserud H."/>
        </authorList>
    </citation>
    <scope>NUCLEOTIDE SEQUENCE</scope>
    <source>
        <strain evidence="6">CBHHK002</strain>
    </source>
</reference>
<dbReference type="GO" id="GO:0016042">
    <property type="term" value="P:lipid catabolic process"/>
    <property type="evidence" value="ECO:0007669"/>
    <property type="project" value="UniProtKB-KW"/>
</dbReference>
<name>A0AAD7AUV3_9AGAR</name>
<dbReference type="Proteomes" id="UP001218218">
    <property type="component" value="Unassembled WGS sequence"/>
</dbReference>
<dbReference type="GO" id="GO:0003847">
    <property type="term" value="F:1-alkyl-2-acetylglycerophosphocholine esterase activity"/>
    <property type="evidence" value="ECO:0007669"/>
    <property type="project" value="UniProtKB-EC"/>
</dbReference>
<keyword evidence="2" id="KW-0378">Hydrolase</keyword>
<sequence>MFNLRPPRGVFPVGAVTLVAPATSAAPIGTATFAATNAPALVLGEEVAFTLYYPADLSRKPRPRKGLDWLVRPTGATLKGFSRFTGVPVWLLWPVVYLFGICLKIPAYWNAPLLHPGDARKQWPLVIFSHGLGGSRTAYSQLCSEMAAAGKVVIAIEHRDGTGAACTPRARDGSLRTVLYCREDDVVFPPEADGRAPRVLPLRVDQLVFRQHEVYRIYAAFCALVCDAVALEAIDDAHVDLQSWAPGSGSALVNCDDVALVGHSFGGCTALSLLSSPTPPTYAPIPISKVLLYDPWLEPLPSPGPTPTTSSTSSFSERSSSETEIAPLSVLKPNDRRPEQMLVINSQVFSLWTVHFTRLAEVMKAWEPQGRRLLTLIGSQHTSFSDFPVLPLVRTKSAAKLIDVTATLSLAFLDGTLDTALERVPTKKYEEKIIGKRKDGRPKRTIVGSVGDVVVH</sequence>
<dbReference type="PANTHER" id="PTHR10272">
    <property type="entry name" value="PLATELET-ACTIVATING FACTOR ACETYLHYDROLASE"/>
    <property type="match status" value="1"/>
</dbReference>
<dbReference type="EMBL" id="JARIHO010000001">
    <property type="protein sequence ID" value="KAJ7368473.1"/>
    <property type="molecule type" value="Genomic_DNA"/>
</dbReference>
<dbReference type="EC" id="3.1.1.47" evidence="1"/>
<protein>
    <recommendedName>
        <fullName evidence="1">1-alkyl-2-acetylglycerophosphocholine esterase</fullName>
        <ecNumber evidence="1">3.1.1.47</ecNumber>
    </recommendedName>
</protein>
<feature type="region of interest" description="Disordered" evidence="5">
    <location>
        <begin position="302"/>
        <end position="331"/>
    </location>
</feature>
<dbReference type="Pfam" id="PF03403">
    <property type="entry name" value="PAF-AH_p_II"/>
    <property type="match status" value="1"/>
</dbReference>
<evidence type="ECO:0000256" key="3">
    <source>
        <dbReference type="ARBA" id="ARBA00022963"/>
    </source>
</evidence>
<organism evidence="6 7">
    <name type="scientific">Mycena albidolilacea</name>
    <dbReference type="NCBI Taxonomy" id="1033008"/>
    <lineage>
        <taxon>Eukaryota</taxon>
        <taxon>Fungi</taxon>
        <taxon>Dikarya</taxon>
        <taxon>Basidiomycota</taxon>
        <taxon>Agaricomycotina</taxon>
        <taxon>Agaricomycetes</taxon>
        <taxon>Agaricomycetidae</taxon>
        <taxon>Agaricales</taxon>
        <taxon>Marasmiineae</taxon>
        <taxon>Mycenaceae</taxon>
        <taxon>Mycena</taxon>
    </lineage>
</organism>
<evidence type="ECO:0000313" key="7">
    <source>
        <dbReference type="Proteomes" id="UP001218218"/>
    </source>
</evidence>
<dbReference type="AlphaFoldDB" id="A0AAD7AUV3"/>
<evidence type="ECO:0000256" key="1">
    <source>
        <dbReference type="ARBA" id="ARBA00013201"/>
    </source>
</evidence>
<evidence type="ECO:0000313" key="6">
    <source>
        <dbReference type="EMBL" id="KAJ7368473.1"/>
    </source>
</evidence>